<reference evidence="2" key="1">
    <citation type="submission" date="2010-02" db="EMBL/GenBank/DDBJ databases">
        <title>Complete sequence of Aciduliprofundum boonei T469.</title>
        <authorList>
            <consortium name="US DOE Joint Genome Institute"/>
            <person name="Lucas S."/>
            <person name="Copeland A."/>
            <person name="Lapidus A."/>
            <person name="Cheng J.-F."/>
            <person name="Bruce D."/>
            <person name="Goodwin L."/>
            <person name="Pitluck S."/>
            <person name="Saunders E."/>
            <person name="Detter J.C."/>
            <person name="Han C."/>
            <person name="Tapia R."/>
            <person name="Land M."/>
            <person name="Hauser L."/>
            <person name="Kyrpides N."/>
            <person name="Mikhailova N."/>
            <person name="Flores G."/>
            <person name="Reysenbach A.-L."/>
            <person name="Woyke T."/>
        </authorList>
    </citation>
    <scope>NUCLEOTIDE SEQUENCE</scope>
    <source>
        <strain evidence="2">T469</strain>
    </source>
</reference>
<dbReference type="Pfam" id="PF04266">
    <property type="entry name" value="ASCH"/>
    <property type="match status" value="1"/>
</dbReference>
<feature type="domain" description="ASCH" evidence="1">
    <location>
        <begin position="5"/>
        <end position="104"/>
    </location>
</feature>
<dbReference type="InterPro" id="IPR015947">
    <property type="entry name" value="PUA-like_sf"/>
</dbReference>
<dbReference type="OrthoDB" id="84912at2157"/>
<dbReference type="Gene3D" id="2.30.130.30">
    <property type="entry name" value="Hypothetical protein"/>
    <property type="match status" value="1"/>
</dbReference>
<dbReference type="SUPFAM" id="SSF88697">
    <property type="entry name" value="PUA domain-like"/>
    <property type="match status" value="1"/>
</dbReference>
<dbReference type="KEGG" id="abi:Aboo_0212"/>
<evidence type="ECO:0000259" key="1">
    <source>
        <dbReference type="SMART" id="SM01022"/>
    </source>
</evidence>
<proteinExistence type="predicted"/>
<keyword evidence="3" id="KW-1185">Reference proteome</keyword>
<accession>D3TBT9</accession>
<evidence type="ECO:0000313" key="3">
    <source>
        <dbReference type="Proteomes" id="UP000001400"/>
    </source>
</evidence>
<dbReference type="PANTHER" id="PTHR42250:SF1">
    <property type="entry name" value="ASCH DOMAIN-CONTAINING PROTEIN"/>
    <property type="match status" value="1"/>
</dbReference>
<gene>
    <name evidence="2" type="ordered locus">Aboo_0212</name>
</gene>
<dbReference type="AlphaFoldDB" id="D3TBT9"/>
<dbReference type="PANTHER" id="PTHR42250">
    <property type="entry name" value="ASCH DOMAIN-CONTAINING PROTEIN"/>
    <property type="match status" value="1"/>
</dbReference>
<dbReference type="RefSeq" id="WP_012997074.1">
    <property type="nucleotide sequence ID" value="NC_013926.1"/>
</dbReference>
<dbReference type="SMART" id="SM01022">
    <property type="entry name" value="ASCH"/>
    <property type="match status" value="1"/>
</dbReference>
<dbReference type="CDD" id="cd06552">
    <property type="entry name" value="ASCH_yqfb_like"/>
    <property type="match status" value="1"/>
</dbReference>
<dbReference type="HOGENOM" id="CLU_148441_0_0_2"/>
<dbReference type="EMBL" id="CP001941">
    <property type="protein sequence ID" value="ADD08024.1"/>
    <property type="molecule type" value="Genomic_DNA"/>
</dbReference>
<sequence>MTRYLNFSEDFMEKIKRGEKRATLRLGVKDYKVGEEVAIRCGDKIIGKAVIKSVNYKKFKELSQEDIILDGYKKKDELKSALEKFYGKFSEDNIFTQIIFELSEVH</sequence>
<dbReference type="Proteomes" id="UP000001400">
    <property type="component" value="Chromosome"/>
</dbReference>
<organism evidence="2 3">
    <name type="scientific">Aciduliprofundum boonei (strain DSM 19572 / T469)</name>
    <dbReference type="NCBI Taxonomy" id="439481"/>
    <lineage>
        <taxon>Archaea</taxon>
        <taxon>Methanobacteriati</taxon>
        <taxon>Thermoplasmatota</taxon>
        <taxon>DHVE2 group</taxon>
        <taxon>Candidatus Aciduliprofundum</taxon>
    </lineage>
</organism>
<evidence type="ECO:0000313" key="2">
    <source>
        <dbReference type="EMBL" id="ADD08024.1"/>
    </source>
</evidence>
<name>D3TBT9_ACIB4</name>
<dbReference type="GeneID" id="8827153"/>
<dbReference type="InterPro" id="IPR007374">
    <property type="entry name" value="ASCH_domain"/>
</dbReference>
<protein>
    <recommendedName>
        <fullName evidence="1">ASCH domain-containing protein</fullName>
    </recommendedName>
</protein>